<dbReference type="RefSeq" id="WP_111525201.1">
    <property type="nucleotide sequence ID" value="NZ_CP032364.1"/>
</dbReference>
<accession>A0A385PXV0</accession>
<evidence type="ECO:0000313" key="2">
    <source>
        <dbReference type="Proteomes" id="UP000265562"/>
    </source>
</evidence>
<dbReference type="OrthoDB" id="2062245at2"/>
<sequence>MENLENKKVYRFKKFLGFLGLLGFLGFLGFVFDNVAFFHFFSFYCFFSYFFVNDTQSIKNKDDKRHTLYRGILAVIFTANIVITNSGYIHDKYSAMTILISVAFAIAVIVDTIIGRS</sequence>
<dbReference type="KEGG" id="lua:D4A81_03000"/>
<protein>
    <submittedName>
        <fullName evidence="1">DUF3796 domain-containing protein</fullName>
    </submittedName>
</protein>
<proteinExistence type="predicted"/>
<dbReference type="AlphaFoldDB" id="A0A385PXV0"/>
<gene>
    <name evidence="1" type="ORF">D4A81_03000</name>
</gene>
<dbReference type="EMBL" id="CP032364">
    <property type="protein sequence ID" value="AYA98981.1"/>
    <property type="molecule type" value="Genomic_DNA"/>
</dbReference>
<reference evidence="1 2" key="1">
    <citation type="submission" date="2018-09" db="EMBL/GenBank/DDBJ databases">
        <title>Genome sequencing of Lachnoanaerobaculum umeaense DSM 23576.</title>
        <authorList>
            <person name="Kook J.-K."/>
            <person name="Park S.-N."/>
            <person name="Lim Y.K."/>
        </authorList>
    </citation>
    <scope>NUCLEOTIDE SEQUENCE [LARGE SCALE GENOMIC DNA]</scope>
    <source>
        <strain evidence="2">DSM 23576 \ CCUG 58757</strain>
    </source>
</reference>
<evidence type="ECO:0000313" key="1">
    <source>
        <dbReference type="EMBL" id="AYA98981.1"/>
    </source>
</evidence>
<dbReference type="Proteomes" id="UP000265562">
    <property type="component" value="Chromosome"/>
</dbReference>
<keyword evidence="2" id="KW-1185">Reference proteome</keyword>
<name>A0A385PXV0_9FIRM</name>
<organism evidence="1 2">
    <name type="scientific">Lachnoanaerobaculum umeaense</name>
    <dbReference type="NCBI Taxonomy" id="617123"/>
    <lineage>
        <taxon>Bacteria</taxon>
        <taxon>Bacillati</taxon>
        <taxon>Bacillota</taxon>
        <taxon>Clostridia</taxon>
        <taxon>Lachnospirales</taxon>
        <taxon>Lachnospiraceae</taxon>
        <taxon>Lachnoanaerobaculum</taxon>
    </lineage>
</organism>